<name>A0A8J2KIB7_9HEXA</name>
<keyword evidence="2" id="KW-1185">Reference proteome</keyword>
<dbReference type="Proteomes" id="UP000708208">
    <property type="component" value="Unassembled WGS sequence"/>
</dbReference>
<proteinExistence type="predicted"/>
<dbReference type="AlphaFoldDB" id="A0A8J2KIB7"/>
<reference evidence="1" key="1">
    <citation type="submission" date="2021-06" db="EMBL/GenBank/DDBJ databases">
        <authorList>
            <person name="Hodson N. C."/>
            <person name="Mongue J. A."/>
            <person name="Jaron S. K."/>
        </authorList>
    </citation>
    <scope>NUCLEOTIDE SEQUENCE</scope>
</reference>
<evidence type="ECO:0000313" key="2">
    <source>
        <dbReference type="Proteomes" id="UP000708208"/>
    </source>
</evidence>
<sequence length="118" mass="13552">WGKGRTTKNPCTSHLFMPDLSIAVIIITVPTDKQTTRRCNPNGVFHDYITEERMIAEQSVSVKCKRTQKKQRYGDLNEIIIIQRPQKLSVIITLISISSKYEQPQPFPLHWNGTVLKS</sequence>
<evidence type="ECO:0000313" key="1">
    <source>
        <dbReference type="EMBL" id="CAG7785447.1"/>
    </source>
</evidence>
<comment type="caution">
    <text evidence="1">The sequence shown here is derived from an EMBL/GenBank/DDBJ whole genome shotgun (WGS) entry which is preliminary data.</text>
</comment>
<organism evidence="1 2">
    <name type="scientific">Allacma fusca</name>
    <dbReference type="NCBI Taxonomy" id="39272"/>
    <lineage>
        <taxon>Eukaryota</taxon>
        <taxon>Metazoa</taxon>
        <taxon>Ecdysozoa</taxon>
        <taxon>Arthropoda</taxon>
        <taxon>Hexapoda</taxon>
        <taxon>Collembola</taxon>
        <taxon>Symphypleona</taxon>
        <taxon>Sminthuridae</taxon>
        <taxon>Allacma</taxon>
    </lineage>
</organism>
<gene>
    <name evidence="1" type="ORF">AFUS01_LOCUS24072</name>
</gene>
<feature type="non-terminal residue" evidence="1">
    <location>
        <position position="1"/>
    </location>
</feature>
<accession>A0A8J2KIB7</accession>
<dbReference type="EMBL" id="CAJVCH010296966">
    <property type="protein sequence ID" value="CAG7785447.1"/>
    <property type="molecule type" value="Genomic_DNA"/>
</dbReference>
<protein>
    <submittedName>
        <fullName evidence="1">Uncharacterized protein</fullName>
    </submittedName>
</protein>